<organism evidence="2 3">
    <name type="scientific">Oedothorax gibbosus</name>
    <dbReference type="NCBI Taxonomy" id="931172"/>
    <lineage>
        <taxon>Eukaryota</taxon>
        <taxon>Metazoa</taxon>
        <taxon>Ecdysozoa</taxon>
        <taxon>Arthropoda</taxon>
        <taxon>Chelicerata</taxon>
        <taxon>Arachnida</taxon>
        <taxon>Araneae</taxon>
        <taxon>Araneomorphae</taxon>
        <taxon>Entelegynae</taxon>
        <taxon>Araneoidea</taxon>
        <taxon>Linyphiidae</taxon>
        <taxon>Erigoninae</taxon>
        <taxon>Oedothorax</taxon>
    </lineage>
</organism>
<name>A0AAV6TG29_9ARAC</name>
<dbReference type="Proteomes" id="UP000827092">
    <property type="component" value="Unassembled WGS sequence"/>
</dbReference>
<comment type="caution">
    <text evidence="2">The sequence shown here is derived from an EMBL/GenBank/DDBJ whole genome shotgun (WGS) entry which is preliminary data.</text>
</comment>
<accession>A0AAV6TG29</accession>
<keyword evidence="3" id="KW-1185">Reference proteome</keyword>
<sequence>MITGRINQGFSRTLSCSPVSGKAFPPSRATHHQRALYLICPKNIAINKIRKPSHSGRRARLTRAPRCILQRGEKNKGRKGRQASRVGHAHGIQLTPPQPDATITISPYSHRNNFREERHGRGPGPSQEAETGEAGQKQTL</sequence>
<reference evidence="2 3" key="1">
    <citation type="journal article" date="2022" name="Nat. Ecol. Evol.">
        <title>A masculinizing supergene underlies an exaggerated male reproductive morph in a spider.</title>
        <authorList>
            <person name="Hendrickx F."/>
            <person name="De Corte Z."/>
            <person name="Sonet G."/>
            <person name="Van Belleghem S.M."/>
            <person name="Kostlbacher S."/>
            <person name="Vangestel C."/>
        </authorList>
    </citation>
    <scope>NUCLEOTIDE SEQUENCE [LARGE SCALE GENOMIC DNA]</scope>
    <source>
        <strain evidence="2">W744_W776</strain>
    </source>
</reference>
<dbReference type="EMBL" id="JAFNEN010005428">
    <property type="protein sequence ID" value="KAG8170450.1"/>
    <property type="molecule type" value="Genomic_DNA"/>
</dbReference>
<evidence type="ECO:0000256" key="1">
    <source>
        <dbReference type="SAM" id="MobiDB-lite"/>
    </source>
</evidence>
<proteinExistence type="predicted"/>
<feature type="compositionally biased region" description="Basic residues" evidence="1">
    <location>
        <begin position="49"/>
        <end position="63"/>
    </location>
</feature>
<evidence type="ECO:0000313" key="2">
    <source>
        <dbReference type="EMBL" id="KAG8170450.1"/>
    </source>
</evidence>
<dbReference type="AlphaFoldDB" id="A0AAV6TG29"/>
<protein>
    <submittedName>
        <fullName evidence="2">Uncharacterized protein</fullName>
    </submittedName>
</protein>
<feature type="region of interest" description="Disordered" evidence="1">
    <location>
        <begin position="49"/>
        <end position="140"/>
    </location>
</feature>
<evidence type="ECO:0000313" key="3">
    <source>
        <dbReference type="Proteomes" id="UP000827092"/>
    </source>
</evidence>
<feature type="compositionally biased region" description="Polar residues" evidence="1">
    <location>
        <begin position="101"/>
        <end position="111"/>
    </location>
</feature>
<gene>
    <name evidence="2" type="ORF">JTE90_012425</name>
</gene>